<accession>A0A098FZ92</accession>
<dbReference type="FunFam" id="3.40.50.1820:FF:000002">
    <property type="entry name" value="S-formylglutathione hydrolase"/>
    <property type="match status" value="1"/>
</dbReference>
<evidence type="ECO:0000256" key="8">
    <source>
        <dbReference type="RuleBase" id="RU363068"/>
    </source>
</evidence>
<dbReference type="Proteomes" id="UP000032430">
    <property type="component" value="Chromosome I"/>
</dbReference>
<dbReference type="GO" id="GO:0046294">
    <property type="term" value="P:formaldehyde catabolic process"/>
    <property type="evidence" value="ECO:0007669"/>
    <property type="project" value="InterPro"/>
</dbReference>
<gene>
    <name evidence="9" type="primary">frmC</name>
    <name evidence="9" type="ORF">LFA_0063</name>
</gene>
<feature type="active site" description="Charge relay system" evidence="7">
    <location>
        <position position="259"/>
    </location>
</feature>
<protein>
    <recommendedName>
        <fullName evidence="2 6">S-formylglutathione hydrolase</fullName>
        <ecNumber evidence="2 6">3.1.2.12</ecNumber>
    </recommendedName>
</protein>
<dbReference type="EMBL" id="LN614827">
    <property type="protein sequence ID" value="CEG55548.1"/>
    <property type="molecule type" value="Genomic_DNA"/>
</dbReference>
<dbReference type="KEGG" id="lfa:LFA_0063"/>
<proteinExistence type="inferred from homology"/>
<evidence type="ECO:0000256" key="1">
    <source>
        <dbReference type="ARBA" id="ARBA00005622"/>
    </source>
</evidence>
<keyword evidence="10" id="KW-1185">Reference proteome</keyword>
<dbReference type="HOGENOM" id="CLU_056472_0_0_6"/>
<feature type="active site" description="Charge relay system" evidence="7">
    <location>
        <position position="226"/>
    </location>
</feature>
<sequence>MTYKLIEAHQCFEGIQSVYSHWSEETQSDMRFAIYLPPAAQQKVVPVLYWLSGLTCSEQNFITKAGAQRIAAELGMALVVPDTSPRNLNLVGVAPQENLGEGAGFYVDATEMPWADHYRMYSYISNELPRVINENFPVDKRRCGLFGHSMGGHGALTIALKNHQLFRSLSAFAPICAPTQSTWGKDAFQHYLGDNQRTWQQYDACHLIRTHAWPHGEILIDQGLADPYLVEQLKPELFEAACMQANVTLNLRMHDQYDHGYYFVATFIEDHLRFHAKNLLG</sequence>
<dbReference type="InterPro" id="IPR014186">
    <property type="entry name" value="S-formylglutathione_hydrol"/>
</dbReference>
<comment type="catalytic activity">
    <reaction evidence="5 8">
        <text>S-formylglutathione + H2O = formate + glutathione + H(+)</text>
        <dbReference type="Rhea" id="RHEA:14961"/>
        <dbReference type="ChEBI" id="CHEBI:15377"/>
        <dbReference type="ChEBI" id="CHEBI:15378"/>
        <dbReference type="ChEBI" id="CHEBI:15740"/>
        <dbReference type="ChEBI" id="CHEBI:57688"/>
        <dbReference type="ChEBI" id="CHEBI:57925"/>
        <dbReference type="EC" id="3.1.2.12"/>
    </reaction>
</comment>
<dbReference type="OrthoDB" id="9782200at2"/>
<evidence type="ECO:0000256" key="2">
    <source>
        <dbReference type="ARBA" id="ARBA00012479"/>
    </source>
</evidence>
<dbReference type="InterPro" id="IPR000801">
    <property type="entry name" value="Esterase-like"/>
</dbReference>
<dbReference type="RefSeq" id="WP_045094414.1">
    <property type="nucleotide sequence ID" value="NZ_LN614827.1"/>
</dbReference>
<dbReference type="AlphaFoldDB" id="A0A098FZ92"/>
<keyword evidence="3 8" id="KW-0719">Serine esterase</keyword>
<dbReference type="InterPro" id="IPR029058">
    <property type="entry name" value="AB_hydrolase_fold"/>
</dbReference>
<dbReference type="GO" id="GO:0005829">
    <property type="term" value="C:cytosol"/>
    <property type="evidence" value="ECO:0007669"/>
    <property type="project" value="TreeGrafter"/>
</dbReference>
<dbReference type="GO" id="GO:0018738">
    <property type="term" value="F:S-formylglutathione hydrolase activity"/>
    <property type="evidence" value="ECO:0007669"/>
    <property type="project" value="UniProtKB-UniRule"/>
</dbReference>
<dbReference type="SUPFAM" id="SSF53474">
    <property type="entry name" value="alpha/beta-Hydrolases"/>
    <property type="match status" value="1"/>
</dbReference>
<evidence type="ECO:0000256" key="4">
    <source>
        <dbReference type="ARBA" id="ARBA00022801"/>
    </source>
</evidence>
<evidence type="ECO:0000256" key="6">
    <source>
        <dbReference type="NCBIfam" id="TIGR02821"/>
    </source>
</evidence>
<dbReference type="Gene3D" id="3.40.50.1820">
    <property type="entry name" value="alpha/beta hydrolase"/>
    <property type="match status" value="1"/>
</dbReference>
<dbReference type="Pfam" id="PF00756">
    <property type="entry name" value="Esterase"/>
    <property type="match status" value="1"/>
</dbReference>
<comment type="similarity">
    <text evidence="1 8">Belongs to the esterase D family.</text>
</comment>
<dbReference type="GO" id="GO:0052689">
    <property type="term" value="F:carboxylic ester hydrolase activity"/>
    <property type="evidence" value="ECO:0007669"/>
    <property type="project" value="UniProtKB-KW"/>
</dbReference>
<reference evidence="10" key="1">
    <citation type="submission" date="2014-09" db="EMBL/GenBank/DDBJ databases">
        <authorList>
            <person name="Gomez-Valero L."/>
        </authorList>
    </citation>
    <scope>NUCLEOTIDE SEQUENCE [LARGE SCALE GENOMIC DNA]</scope>
    <source>
        <strain evidence="10">ATCC700992</strain>
    </source>
</reference>
<evidence type="ECO:0000313" key="9">
    <source>
        <dbReference type="EMBL" id="CEG55548.1"/>
    </source>
</evidence>
<dbReference type="STRING" id="1212491.LFA_0063"/>
<dbReference type="NCBIfam" id="TIGR02821">
    <property type="entry name" value="fghA_ester_D"/>
    <property type="match status" value="1"/>
</dbReference>
<keyword evidence="4 8" id="KW-0378">Hydrolase</keyword>
<dbReference type="PANTHER" id="PTHR10061:SF0">
    <property type="entry name" value="S-FORMYLGLUTATHIONE HYDROLASE"/>
    <property type="match status" value="1"/>
</dbReference>
<evidence type="ECO:0000256" key="5">
    <source>
        <dbReference type="ARBA" id="ARBA00047590"/>
    </source>
</evidence>
<dbReference type="PANTHER" id="PTHR10061">
    <property type="entry name" value="S-FORMYLGLUTATHIONE HYDROLASE"/>
    <property type="match status" value="1"/>
</dbReference>
<evidence type="ECO:0000313" key="10">
    <source>
        <dbReference type="Proteomes" id="UP000032430"/>
    </source>
</evidence>
<organism evidence="9 10">
    <name type="scientific">Legionella fallonii LLAP-10</name>
    <dbReference type="NCBI Taxonomy" id="1212491"/>
    <lineage>
        <taxon>Bacteria</taxon>
        <taxon>Pseudomonadati</taxon>
        <taxon>Pseudomonadota</taxon>
        <taxon>Gammaproteobacteria</taxon>
        <taxon>Legionellales</taxon>
        <taxon>Legionellaceae</taxon>
        <taxon>Legionella</taxon>
    </lineage>
</organism>
<name>A0A098FZ92_9GAMM</name>
<evidence type="ECO:0000256" key="3">
    <source>
        <dbReference type="ARBA" id="ARBA00022487"/>
    </source>
</evidence>
<feature type="active site" description="Charge relay system" evidence="7">
    <location>
        <position position="149"/>
    </location>
</feature>
<evidence type="ECO:0000256" key="7">
    <source>
        <dbReference type="PIRSR" id="PIRSR614186-1"/>
    </source>
</evidence>
<comment type="function">
    <text evidence="8">Serine hydrolase involved in the detoxification of formaldehyde.</text>
</comment>
<dbReference type="EC" id="3.1.2.12" evidence="2 6"/>